<protein>
    <submittedName>
        <fullName evidence="7">RNA polymerase sigma-70 factor</fullName>
    </submittedName>
</protein>
<dbReference type="Pfam" id="PF04542">
    <property type="entry name" value="Sigma70_r2"/>
    <property type="match status" value="1"/>
</dbReference>
<dbReference type="NCBIfam" id="TIGR02985">
    <property type="entry name" value="Sig70_bacteroi1"/>
    <property type="match status" value="1"/>
</dbReference>
<sequence>MKAFEVLFDRYSGRLYHYAFKYLQDKGIAEELMMDLMLWLWEKRQQLDADVQLSPYLFRAIKNAVIKTLRKKSLTVLPIEQACDDETLVTPATDNRIDCQELNQAYLDKLDELSPQRQRVFKMSRHEQLSHAEIAKELNLSLFTVKNHIKASLSHFREHLKDYTDVTMAVLIYWWTR</sequence>
<evidence type="ECO:0000256" key="3">
    <source>
        <dbReference type="ARBA" id="ARBA00023082"/>
    </source>
</evidence>
<dbReference type="Proteomes" id="UP000659124">
    <property type="component" value="Unassembled WGS sequence"/>
</dbReference>
<dbReference type="InterPro" id="IPR013325">
    <property type="entry name" value="RNA_pol_sigma_r2"/>
</dbReference>
<evidence type="ECO:0000313" key="7">
    <source>
        <dbReference type="EMBL" id="MBC9930909.1"/>
    </source>
</evidence>
<reference evidence="7 8" key="1">
    <citation type="submission" date="2020-09" db="EMBL/GenBank/DDBJ databases">
        <title>Genome sequences of type strains of Chitinophaga qingshengii and Chitinophaga varians.</title>
        <authorList>
            <person name="Kittiwongwattana C."/>
        </authorList>
    </citation>
    <scope>NUCLEOTIDE SEQUENCE [LARGE SCALE GENOMIC DNA]</scope>
    <source>
        <strain evidence="7 8">JCM 30026</strain>
    </source>
</reference>
<dbReference type="NCBIfam" id="TIGR02937">
    <property type="entry name" value="sigma70-ECF"/>
    <property type="match status" value="1"/>
</dbReference>
<dbReference type="EMBL" id="JACVFC010000001">
    <property type="protein sequence ID" value="MBC9930909.1"/>
    <property type="molecule type" value="Genomic_DNA"/>
</dbReference>
<keyword evidence="2" id="KW-0805">Transcription regulation</keyword>
<dbReference type="InterPro" id="IPR014284">
    <property type="entry name" value="RNA_pol_sigma-70_dom"/>
</dbReference>
<organism evidence="7 8">
    <name type="scientific">Chitinophaga qingshengii</name>
    <dbReference type="NCBI Taxonomy" id="1569794"/>
    <lineage>
        <taxon>Bacteria</taxon>
        <taxon>Pseudomonadati</taxon>
        <taxon>Bacteroidota</taxon>
        <taxon>Chitinophagia</taxon>
        <taxon>Chitinophagales</taxon>
        <taxon>Chitinophagaceae</taxon>
        <taxon>Chitinophaga</taxon>
    </lineage>
</organism>
<proteinExistence type="inferred from homology"/>
<evidence type="ECO:0000256" key="4">
    <source>
        <dbReference type="ARBA" id="ARBA00023163"/>
    </source>
</evidence>
<evidence type="ECO:0000256" key="2">
    <source>
        <dbReference type="ARBA" id="ARBA00023015"/>
    </source>
</evidence>
<accession>A0ABR7TPF6</accession>
<evidence type="ECO:0000259" key="5">
    <source>
        <dbReference type="Pfam" id="PF04542"/>
    </source>
</evidence>
<evidence type="ECO:0000313" key="8">
    <source>
        <dbReference type="Proteomes" id="UP000659124"/>
    </source>
</evidence>
<feature type="domain" description="RNA polymerase sigma factor 70 region 4 type 2" evidence="6">
    <location>
        <begin position="105"/>
        <end position="153"/>
    </location>
</feature>
<dbReference type="Gene3D" id="1.10.1740.10">
    <property type="match status" value="1"/>
</dbReference>
<dbReference type="InterPro" id="IPR007627">
    <property type="entry name" value="RNA_pol_sigma70_r2"/>
</dbReference>
<dbReference type="Pfam" id="PF08281">
    <property type="entry name" value="Sigma70_r4_2"/>
    <property type="match status" value="1"/>
</dbReference>
<dbReference type="SUPFAM" id="SSF88659">
    <property type="entry name" value="Sigma3 and sigma4 domains of RNA polymerase sigma factors"/>
    <property type="match status" value="1"/>
</dbReference>
<dbReference type="PANTHER" id="PTHR43133">
    <property type="entry name" value="RNA POLYMERASE ECF-TYPE SIGMA FACTO"/>
    <property type="match status" value="1"/>
</dbReference>
<gene>
    <name evidence="7" type="ORF">ICL07_11020</name>
</gene>
<keyword evidence="8" id="KW-1185">Reference proteome</keyword>
<evidence type="ECO:0000259" key="6">
    <source>
        <dbReference type="Pfam" id="PF08281"/>
    </source>
</evidence>
<dbReference type="InterPro" id="IPR013324">
    <property type="entry name" value="RNA_pol_sigma_r3/r4-like"/>
</dbReference>
<dbReference type="InterPro" id="IPR039425">
    <property type="entry name" value="RNA_pol_sigma-70-like"/>
</dbReference>
<evidence type="ECO:0000256" key="1">
    <source>
        <dbReference type="ARBA" id="ARBA00010641"/>
    </source>
</evidence>
<feature type="domain" description="RNA polymerase sigma-70 region 2" evidence="5">
    <location>
        <begin position="7"/>
        <end position="73"/>
    </location>
</feature>
<dbReference type="PANTHER" id="PTHR43133:SF46">
    <property type="entry name" value="RNA POLYMERASE SIGMA-70 FACTOR ECF SUBFAMILY"/>
    <property type="match status" value="1"/>
</dbReference>
<dbReference type="InterPro" id="IPR013249">
    <property type="entry name" value="RNA_pol_sigma70_r4_t2"/>
</dbReference>
<name>A0ABR7TPF6_9BACT</name>
<dbReference type="SUPFAM" id="SSF88946">
    <property type="entry name" value="Sigma2 domain of RNA polymerase sigma factors"/>
    <property type="match status" value="1"/>
</dbReference>
<comment type="similarity">
    <text evidence="1">Belongs to the sigma-70 factor family. ECF subfamily.</text>
</comment>
<comment type="caution">
    <text evidence="7">The sequence shown here is derived from an EMBL/GenBank/DDBJ whole genome shotgun (WGS) entry which is preliminary data.</text>
</comment>
<keyword evidence="3" id="KW-0731">Sigma factor</keyword>
<dbReference type="InterPro" id="IPR014327">
    <property type="entry name" value="RNA_pol_sigma70_bacteroid"/>
</dbReference>
<dbReference type="InterPro" id="IPR036388">
    <property type="entry name" value="WH-like_DNA-bd_sf"/>
</dbReference>
<keyword evidence="4" id="KW-0804">Transcription</keyword>
<dbReference type="Gene3D" id="1.10.10.10">
    <property type="entry name" value="Winged helix-like DNA-binding domain superfamily/Winged helix DNA-binding domain"/>
    <property type="match status" value="1"/>
</dbReference>
<dbReference type="RefSeq" id="WP_188087952.1">
    <property type="nucleotide sequence ID" value="NZ_JACVFC010000001.1"/>
</dbReference>